<evidence type="ECO:0000256" key="1">
    <source>
        <dbReference type="SAM" id="SignalP"/>
    </source>
</evidence>
<dbReference type="Pfam" id="PF06904">
    <property type="entry name" value="Extensin-like_C"/>
    <property type="match status" value="1"/>
</dbReference>
<comment type="caution">
    <text evidence="3">The sequence shown here is derived from an EMBL/GenBank/DDBJ whole genome shotgun (WGS) entry which is preliminary data.</text>
</comment>
<evidence type="ECO:0000259" key="2">
    <source>
        <dbReference type="Pfam" id="PF06904"/>
    </source>
</evidence>
<feature type="signal peptide" evidence="1">
    <location>
        <begin position="1"/>
        <end position="19"/>
    </location>
</feature>
<evidence type="ECO:0000313" key="3">
    <source>
        <dbReference type="EMBL" id="MFC4291548.1"/>
    </source>
</evidence>
<name>A0ABV8REB3_9SPHN</name>
<gene>
    <name evidence="3" type="ORF">ACFOWX_03875</name>
</gene>
<evidence type="ECO:0000313" key="4">
    <source>
        <dbReference type="Proteomes" id="UP001595887"/>
    </source>
</evidence>
<dbReference type="Proteomes" id="UP001595887">
    <property type="component" value="Unassembled WGS sequence"/>
</dbReference>
<sequence>MAKLLKTIPICAAVLGLSACIPFSEAPKSSRSNSAFSSPDARLCLSNLERAKISFAALPDTQYGGGCQAVNSVRLIDFGTPTSNLGPMTCNLASGFTGWARDVVRPAARKYLGSDLARIETSGTYSCRRVSGSGNLSQHASANAVDVFAFVTKDGRRVTVLNGWNGDSRESKFLRQIHADACGRFGTVLGPQYNQQHRNHFHLDMSPSRLNGNSYCR</sequence>
<feature type="chain" id="PRO_5045180601" evidence="1">
    <location>
        <begin position="20"/>
        <end position="217"/>
    </location>
</feature>
<keyword evidence="4" id="KW-1185">Reference proteome</keyword>
<proteinExistence type="predicted"/>
<dbReference type="RefSeq" id="WP_381421488.1">
    <property type="nucleotide sequence ID" value="NZ_JBHSDH010000012.1"/>
</dbReference>
<reference evidence="4" key="1">
    <citation type="journal article" date="2019" name="Int. J. Syst. Evol. Microbiol.">
        <title>The Global Catalogue of Microorganisms (GCM) 10K type strain sequencing project: providing services to taxonomists for standard genome sequencing and annotation.</title>
        <authorList>
            <consortium name="The Broad Institute Genomics Platform"/>
            <consortium name="The Broad Institute Genome Sequencing Center for Infectious Disease"/>
            <person name="Wu L."/>
            <person name="Ma J."/>
        </authorList>
    </citation>
    <scope>NUCLEOTIDE SEQUENCE [LARGE SCALE GENOMIC DNA]</scope>
    <source>
        <strain evidence="4">CECT 8531</strain>
    </source>
</reference>
<dbReference type="EMBL" id="JBHSDH010000012">
    <property type="protein sequence ID" value="MFC4291548.1"/>
    <property type="molecule type" value="Genomic_DNA"/>
</dbReference>
<organism evidence="3 4">
    <name type="scientific">Sphingorhabdus arenilitoris</name>
    <dbReference type="NCBI Taxonomy" id="1490041"/>
    <lineage>
        <taxon>Bacteria</taxon>
        <taxon>Pseudomonadati</taxon>
        <taxon>Pseudomonadota</taxon>
        <taxon>Alphaproteobacteria</taxon>
        <taxon>Sphingomonadales</taxon>
        <taxon>Sphingomonadaceae</taxon>
        <taxon>Sphingorhabdus</taxon>
    </lineage>
</organism>
<dbReference type="InterPro" id="IPR009683">
    <property type="entry name" value="Extensin-like_C"/>
</dbReference>
<feature type="domain" description="Extensin-like C-terminal" evidence="2">
    <location>
        <begin position="43"/>
        <end position="217"/>
    </location>
</feature>
<accession>A0ABV8REB3</accession>
<dbReference type="PROSITE" id="PS51257">
    <property type="entry name" value="PROKAR_LIPOPROTEIN"/>
    <property type="match status" value="1"/>
</dbReference>
<keyword evidence="1" id="KW-0732">Signal</keyword>
<protein>
    <submittedName>
        <fullName evidence="3">Extensin family protein</fullName>
    </submittedName>
</protein>